<dbReference type="AlphaFoldDB" id="A0A4R8LGC1"/>
<dbReference type="UniPathway" id="UPA00124"/>
<evidence type="ECO:0000256" key="2">
    <source>
        <dbReference type="RuleBase" id="RU364082"/>
    </source>
</evidence>
<keyword evidence="2" id="KW-0560">Oxidoreductase</keyword>
<reference evidence="4 5" key="1">
    <citation type="submission" date="2019-03" db="EMBL/GenBank/DDBJ databases">
        <title>Genomic Encyclopedia of Type Strains, Phase IV (KMG-IV): sequencing the most valuable type-strain genomes for metagenomic binning, comparative biology and taxonomic classification.</title>
        <authorList>
            <person name="Goeker M."/>
        </authorList>
    </citation>
    <scope>NUCLEOTIDE SEQUENCE [LARGE SCALE GENOMIC DNA]</scope>
    <source>
        <strain evidence="4 5">DSM 17974</strain>
    </source>
</reference>
<dbReference type="Proteomes" id="UP000294581">
    <property type="component" value="Unassembled WGS sequence"/>
</dbReference>
<dbReference type="InterPro" id="IPR005913">
    <property type="entry name" value="dTDP_dehydrorham_reduct"/>
</dbReference>
<comment type="function">
    <text evidence="2">Catalyzes the reduction of dTDP-6-deoxy-L-lyxo-4-hexulose to yield dTDP-L-rhamnose.</text>
</comment>
<dbReference type="EC" id="1.1.1.133" evidence="2"/>
<dbReference type="PANTHER" id="PTHR10491:SF4">
    <property type="entry name" value="METHIONINE ADENOSYLTRANSFERASE 2 SUBUNIT BETA"/>
    <property type="match status" value="1"/>
</dbReference>
<dbReference type="GO" id="GO:0008831">
    <property type="term" value="F:dTDP-4-dehydrorhamnose reductase activity"/>
    <property type="evidence" value="ECO:0007669"/>
    <property type="project" value="UniProtKB-EC"/>
</dbReference>
<dbReference type="Pfam" id="PF04321">
    <property type="entry name" value="RmlD_sub_bind"/>
    <property type="match status" value="1"/>
</dbReference>
<dbReference type="GO" id="GO:0005829">
    <property type="term" value="C:cytosol"/>
    <property type="evidence" value="ECO:0007669"/>
    <property type="project" value="TreeGrafter"/>
</dbReference>
<comment type="pathway">
    <text evidence="2">Carbohydrate biosynthesis; dTDP-L-rhamnose biosynthesis.</text>
</comment>
<evidence type="ECO:0000313" key="4">
    <source>
        <dbReference type="EMBL" id="TDY42163.1"/>
    </source>
</evidence>
<comment type="caution">
    <text evidence="4">The sequence shown here is derived from an EMBL/GenBank/DDBJ whole genome shotgun (WGS) entry which is preliminary data.</text>
</comment>
<evidence type="ECO:0000256" key="1">
    <source>
        <dbReference type="ARBA" id="ARBA00010944"/>
    </source>
</evidence>
<dbReference type="PANTHER" id="PTHR10491">
    <property type="entry name" value="DTDP-4-DEHYDRORHAMNOSE REDUCTASE"/>
    <property type="match status" value="1"/>
</dbReference>
<gene>
    <name evidence="4" type="ORF">C7445_11712</name>
</gene>
<comment type="similarity">
    <text evidence="1 2">Belongs to the dTDP-4-dehydrorhamnose reductase family.</text>
</comment>
<feature type="domain" description="RmlD-like substrate binding" evidence="3">
    <location>
        <begin position="1"/>
        <end position="249"/>
    </location>
</feature>
<dbReference type="Gene3D" id="3.40.50.720">
    <property type="entry name" value="NAD(P)-binding Rossmann-like Domain"/>
    <property type="match status" value="1"/>
</dbReference>
<protein>
    <recommendedName>
        <fullName evidence="2">dTDP-4-dehydrorhamnose reductase</fullName>
        <ecNumber evidence="2">1.1.1.133</ecNumber>
    </recommendedName>
</protein>
<keyword evidence="5" id="KW-1185">Reference proteome</keyword>
<dbReference type="OrthoDB" id="9803892at2"/>
<accession>A0A4R8LGC1</accession>
<name>A0A4R8LGC1_9BACL</name>
<dbReference type="InterPro" id="IPR036291">
    <property type="entry name" value="NAD(P)-bd_dom_sf"/>
</dbReference>
<evidence type="ECO:0000313" key="5">
    <source>
        <dbReference type="Proteomes" id="UP000294581"/>
    </source>
</evidence>
<dbReference type="SUPFAM" id="SSF51735">
    <property type="entry name" value="NAD(P)-binding Rossmann-fold domains"/>
    <property type="match status" value="1"/>
</dbReference>
<keyword evidence="2" id="KW-0521">NADP</keyword>
<proteinExistence type="inferred from homology"/>
<evidence type="ECO:0000259" key="3">
    <source>
        <dbReference type="Pfam" id="PF04321"/>
    </source>
</evidence>
<dbReference type="CDD" id="cd05254">
    <property type="entry name" value="dTDP_HR_like_SDR_e"/>
    <property type="match status" value="1"/>
</dbReference>
<dbReference type="RefSeq" id="WP_134160930.1">
    <property type="nucleotide sequence ID" value="NZ_SORF01000017.1"/>
</dbReference>
<organism evidence="4 5">
    <name type="scientific">Alicyclobacillus sacchari</name>
    <dbReference type="NCBI Taxonomy" id="392010"/>
    <lineage>
        <taxon>Bacteria</taxon>
        <taxon>Bacillati</taxon>
        <taxon>Bacillota</taxon>
        <taxon>Bacilli</taxon>
        <taxon>Bacillales</taxon>
        <taxon>Alicyclobacillaceae</taxon>
        <taxon>Alicyclobacillus</taxon>
    </lineage>
</organism>
<dbReference type="EMBL" id="SORF01000017">
    <property type="protein sequence ID" value="TDY42163.1"/>
    <property type="molecule type" value="Genomic_DNA"/>
</dbReference>
<sequence>MKILILGAGGMAGHVMYEYFYRCGIHETVGTVWHTRPQWADLSNNPMIRLDVRDTPRVHALFEAVRPDVVVNAIGILPAVANRDSATAIHINSLFPHELVTICNTYNCRLIHISTDCVFDGSKGMYTERDVPDGYTMYGRTKALGEIIDDRHLTIRTSIVGPEQKRDGTGLLAWFLRQHGAVPGYRNAIWNGVTTLQLAKAVDWALTRPVAGLVHLTGPHPISKYELLRLFQQTWHQSDREIIPVAEPRVDRTLQNTRSDFRPNVPSYHEMISDLAHWYKY</sequence>
<dbReference type="GO" id="GO:0019305">
    <property type="term" value="P:dTDP-rhamnose biosynthetic process"/>
    <property type="evidence" value="ECO:0007669"/>
    <property type="project" value="UniProtKB-UniPathway"/>
</dbReference>
<dbReference type="InterPro" id="IPR029903">
    <property type="entry name" value="RmlD-like-bd"/>
</dbReference>